<dbReference type="RefSeq" id="XP_032825139.1">
    <property type="nucleotide sequence ID" value="XM_032969248.1"/>
</dbReference>
<dbReference type="KEGG" id="pmrn:116950992"/>
<evidence type="ECO:0000256" key="1">
    <source>
        <dbReference type="SAM" id="Coils"/>
    </source>
</evidence>
<feature type="coiled-coil region" evidence="1">
    <location>
        <begin position="109"/>
        <end position="136"/>
    </location>
</feature>
<dbReference type="InterPro" id="IPR056453">
    <property type="entry name" value="HTH_DNAJC9"/>
</dbReference>
<dbReference type="InterPro" id="IPR052594">
    <property type="entry name" value="J_domain-containing_protein"/>
</dbReference>
<accession>A0AAJ7X877</accession>
<dbReference type="CTD" id="23234"/>
<sequence length="256" mass="28850">MGFLEECEAVLGSRDLYALLGVPRGASEGDVRRGYRRKALDTHPDRAGSGATRAFQLLGKAYTLLKDKDTRAAYDEHGTVDEESDVLSQDCDWEQYFRMLFKKITVEDVRKFEKTYKESEEELADLKQAYVSCEGDMDGILETVLCAAIEDEPRFRATLQAAVDAQELPDFPAFSQESKQKRQKRRRKYTAEAKEAEAHAKELGLDGSDDTLQALILKRQENNKNKMDSFLADLESKYCKKGKNAGPATKKGKGKK</sequence>
<protein>
    <submittedName>
        <fullName evidence="5">DnaJ homolog subfamily C member 9</fullName>
    </submittedName>
</protein>
<dbReference type="SUPFAM" id="SSF46565">
    <property type="entry name" value="Chaperone J-domain"/>
    <property type="match status" value="1"/>
</dbReference>
<dbReference type="PANTHER" id="PTHR44144:SF1">
    <property type="entry name" value="DNAJ HOMOLOG SUBFAMILY C MEMBER 9"/>
    <property type="match status" value="1"/>
</dbReference>
<evidence type="ECO:0000313" key="5">
    <source>
        <dbReference type="RefSeq" id="XP_032825139.1"/>
    </source>
</evidence>
<dbReference type="AlphaFoldDB" id="A0AAJ7X877"/>
<dbReference type="Pfam" id="PF00226">
    <property type="entry name" value="DnaJ"/>
    <property type="match status" value="1"/>
</dbReference>
<proteinExistence type="predicted"/>
<keyword evidence="1" id="KW-0175">Coiled coil</keyword>
<evidence type="ECO:0000313" key="4">
    <source>
        <dbReference type="Proteomes" id="UP001318040"/>
    </source>
</evidence>
<dbReference type="SMART" id="SM00271">
    <property type="entry name" value="DnaJ"/>
    <property type="match status" value="1"/>
</dbReference>
<dbReference type="GO" id="GO:0031072">
    <property type="term" value="F:heat shock protein binding"/>
    <property type="evidence" value="ECO:0007669"/>
    <property type="project" value="TreeGrafter"/>
</dbReference>
<organism evidence="4 5">
    <name type="scientific">Petromyzon marinus</name>
    <name type="common">Sea lamprey</name>
    <dbReference type="NCBI Taxonomy" id="7757"/>
    <lineage>
        <taxon>Eukaryota</taxon>
        <taxon>Metazoa</taxon>
        <taxon>Chordata</taxon>
        <taxon>Craniata</taxon>
        <taxon>Vertebrata</taxon>
        <taxon>Cyclostomata</taxon>
        <taxon>Hyperoartia</taxon>
        <taxon>Petromyzontiformes</taxon>
        <taxon>Petromyzontidae</taxon>
        <taxon>Petromyzon</taxon>
    </lineage>
</organism>
<reference evidence="5" key="1">
    <citation type="submission" date="2025-08" db="UniProtKB">
        <authorList>
            <consortium name="RefSeq"/>
        </authorList>
    </citation>
    <scope>IDENTIFICATION</scope>
    <source>
        <tissue evidence="5">Sperm</tissue>
    </source>
</reference>
<keyword evidence="4" id="KW-1185">Reference proteome</keyword>
<feature type="domain" description="J" evidence="3">
    <location>
        <begin position="15"/>
        <end position="78"/>
    </location>
</feature>
<name>A0AAJ7X877_PETMA</name>
<dbReference type="GO" id="GO:0005737">
    <property type="term" value="C:cytoplasm"/>
    <property type="evidence" value="ECO:0007669"/>
    <property type="project" value="TreeGrafter"/>
</dbReference>
<dbReference type="InterPro" id="IPR036869">
    <property type="entry name" value="J_dom_sf"/>
</dbReference>
<dbReference type="CDD" id="cd06257">
    <property type="entry name" value="DnaJ"/>
    <property type="match status" value="1"/>
</dbReference>
<dbReference type="PANTHER" id="PTHR44144">
    <property type="entry name" value="DNAJ HOMOLOG SUBFAMILY C MEMBER 9"/>
    <property type="match status" value="1"/>
</dbReference>
<gene>
    <name evidence="5" type="primary">DNAJC9</name>
</gene>
<dbReference type="InterPro" id="IPR001623">
    <property type="entry name" value="DnaJ_domain"/>
</dbReference>
<evidence type="ECO:0000256" key="2">
    <source>
        <dbReference type="SAM" id="MobiDB-lite"/>
    </source>
</evidence>
<evidence type="ECO:0000259" key="3">
    <source>
        <dbReference type="PROSITE" id="PS50076"/>
    </source>
</evidence>
<dbReference type="PROSITE" id="PS50076">
    <property type="entry name" value="DNAJ_2"/>
    <property type="match status" value="1"/>
</dbReference>
<feature type="region of interest" description="Disordered" evidence="2">
    <location>
        <begin position="171"/>
        <end position="205"/>
    </location>
</feature>
<dbReference type="Pfam" id="PF23302">
    <property type="entry name" value="HTH_DNAJC9"/>
    <property type="match status" value="1"/>
</dbReference>
<dbReference type="Gene3D" id="1.10.287.110">
    <property type="entry name" value="DnaJ domain"/>
    <property type="match status" value="1"/>
</dbReference>
<dbReference type="PRINTS" id="PR00625">
    <property type="entry name" value="JDOMAIN"/>
</dbReference>
<feature type="compositionally biased region" description="Basic and acidic residues" evidence="2">
    <location>
        <begin position="189"/>
        <end position="204"/>
    </location>
</feature>
<dbReference type="GO" id="GO:0005634">
    <property type="term" value="C:nucleus"/>
    <property type="evidence" value="ECO:0007669"/>
    <property type="project" value="TreeGrafter"/>
</dbReference>
<dbReference type="Proteomes" id="UP001318040">
    <property type="component" value="Chromosome 41"/>
</dbReference>